<protein>
    <submittedName>
        <fullName evidence="3">Transcriptional regulator, AbrB family</fullName>
    </submittedName>
</protein>
<dbReference type="AlphaFoldDB" id="A0A7Z7LH42"/>
<dbReference type="Gene3D" id="2.10.260.10">
    <property type="match status" value="1"/>
</dbReference>
<dbReference type="SUPFAM" id="SSF89447">
    <property type="entry name" value="AbrB/MazE/MraZ-like"/>
    <property type="match status" value="1"/>
</dbReference>
<dbReference type="InterPro" id="IPR037914">
    <property type="entry name" value="SpoVT-AbrB_sf"/>
</dbReference>
<dbReference type="EMBL" id="LS974202">
    <property type="protein sequence ID" value="SSC13883.1"/>
    <property type="molecule type" value="Genomic_DNA"/>
</dbReference>
<dbReference type="InterPro" id="IPR007159">
    <property type="entry name" value="SpoVT-AbrB_dom"/>
</dbReference>
<evidence type="ECO:0000256" key="1">
    <source>
        <dbReference type="PROSITE-ProRule" id="PRU01076"/>
    </source>
</evidence>
<dbReference type="NCBIfam" id="TIGR01439">
    <property type="entry name" value="lp_hng_hel_AbrB"/>
    <property type="match status" value="1"/>
</dbReference>
<dbReference type="RefSeq" id="WP_169700038.1">
    <property type="nucleotide sequence ID" value="NZ_LS974202.1"/>
</dbReference>
<name>A0A7Z7LH42_9BACT</name>
<evidence type="ECO:0000313" key="4">
    <source>
        <dbReference type="Proteomes" id="UP000250796"/>
    </source>
</evidence>
<feature type="domain" description="SpoVT-AbrB" evidence="2">
    <location>
        <begin position="12"/>
        <end position="58"/>
    </location>
</feature>
<proteinExistence type="predicted"/>
<dbReference type="PROSITE" id="PS51740">
    <property type="entry name" value="SPOVT_ABRB"/>
    <property type="match status" value="1"/>
</dbReference>
<keyword evidence="4" id="KW-1185">Reference proteome</keyword>
<dbReference type="Proteomes" id="UP000250796">
    <property type="component" value="Chromosome MESINF"/>
</dbReference>
<dbReference type="PANTHER" id="PTHR34860:SF6">
    <property type="entry name" value="REPRESSOR-LIKE PROTEIN SSO7C3"/>
    <property type="match status" value="1"/>
</dbReference>
<reference evidence="3 4" key="1">
    <citation type="submission" date="2017-01" db="EMBL/GenBank/DDBJ databases">
        <authorList>
            <person name="Erauso G."/>
        </authorList>
    </citation>
    <scope>NUCLEOTIDE SEQUENCE [LARGE SCALE GENOMIC DNA]</scope>
    <source>
        <strain evidence="3">MESINF1</strain>
    </source>
</reference>
<dbReference type="GO" id="GO:0003677">
    <property type="term" value="F:DNA binding"/>
    <property type="evidence" value="ECO:0007669"/>
    <property type="project" value="UniProtKB-UniRule"/>
</dbReference>
<accession>A0A7Z7LH42</accession>
<keyword evidence="1" id="KW-0238">DNA-binding</keyword>
<dbReference type="PANTHER" id="PTHR34860">
    <property type="entry name" value="REPRESSOR-LIKE PROTEIN SSO7C3"/>
    <property type="match status" value="1"/>
</dbReference>
<gene>
    <name evidence="3" type="ORF">MESINF_2443</name>
</gene>
<dbReference type="SMART" id="SM00966">
    <property type="entry name" value="SpoVT_AbrB"/>
    <property type="match status" value="1"/>
</dbReference>
<evidence type="ECO:0000313" key="3">
    <source>
        <dbReference type="EMBL" id="SSC13883.1"/>
    </source>
</evidence>
<sequence>MKAKSESKGKYMGTVKVGQKGQIVIPKEVREMFEISPGDTLVLLADSEKGIAIERYSVFAGIADRILSGRAKEVYPDNSEEDSIKFARAIKSIEDEDDEK</sequence>
<dbReference type="KEGG" id="minf:MESINF_2443"/>
<organism evidence="3 4">
    <name type="scientific">Mesotoga infera</name>
    <dbReference type="NCBI Taxonomy" id="1236046"/>
    <lineage>
        <taxon>Bacteria</taxon>
        <taxon>Thermotogati</taxon>
        <taxon>Thermotogota</taxon>
        <taxon>Thermotogae</taxon>
        <taxon>Kosmotogales</taxon>
        <taxon>Kosmotogaceae</taxon>
        <taxon>Mesotoga</taxon>
    </lineage>
</organism>
<evidence type="ECO:0000259" key="2">
    <source>
        <dbReference type="PROSITE" id="PS51740"/>
    </source>
</evidence>
<dbReference type="InterPro" id="IPR052975">
    <property type="entry name" value="Repressor-like_regulatory"/>
</dbReference>
<dbReference type="Pfam" id="PF04014">
    <property type="entry name" value="MazE_antitoxin"/>
    <property type="match status" value="1"/>
</dbReference>